<dbReference type="Pfam" id="PF03088">
    <property type="entry name" value="Str_synth"/>
    <property type="match status" value="1"/>
</dbReference>
<evidence type="ECO:0000259" key="4">
    <source>
        <dbReference type="Pfam" id="PF03088"/>
    </source>
</evidence>
<proteinExistence type="inferred from homology"/>
<comment type="caution">
    <text evidence="5">The sequence shown here is derived from an EMBL/GenBank/DDBJ whole genome shotgun (WGS) entry which is preliminary data.</text>
</comment>
<dbReference type="PANTHER" id="PTHR10426:SF88">
    <property type="entry name" value="ADIPOCYTE PLASMA MEMBRANE-ASSOCIATED PROTEIN HEMOMUCIN-RELATED"/>
    <property type="match status" value="1"/>
</dbReference>
<protein>
    <submittedName>
        <fullName evidence="5">SMP-30/gluconolaconase/LRE-like protein</fullName>
    </submittedName>
</protein>
<name>A0A4R6RP22_9BURK</name>
<dbReference type="InterPro" id="IPR011042">
    <property type="entry name" value="6-blade_b-propeller_TolB-like"/>
</dbReference>
<keyword evidence="2" id="KW-0597">Phosphoprotein</keyword>
<comment type="similarity">
    <text evidence="1">Belongs to the strictosidine synthase family.</text>
</comment>
<dbReference type="Gene3D" id="2.120.10.30">
    <property type="entry name" value="TolB, C-terminal domain"/>
    <property type="match status" value="1"/>
</dbReference>
<dbReference type="PANTHER" id="PTHR10426">
    <property type="entry name" value="STRICTOSIDINE SYNTHASE-RELATED"/>
    <property type="match status" value="1"/>
</dbReference>
<evidence type="ECO:0000313" key="5">
    <source>
        <dbReference type="EMBL" id="TDP88499.1"/>
    </source>
</evidence>
<sequence length="407" mass="43250">MPVFPSAFARPTPTSAASGRIHWLASWFTPLIAAAAYLLFWPTPVTPVAWDAPTNLGHSGAHAANTRLTPLQQIPLGAGQAGPEHILAHGGWLYSGLSNGDVLRLDTRGERQSVVVNTGGRPLGLDVDAQGRLLVADAMKGLLRVTGQGAEARTETLLATVSHPVPNDPVRYADAIKVGPDGTLWLTDATRRFGAKDLGGTFEASVLDILEHSCTGRLIAQDPVTLQARVALDGLCFPNGIAFTADGKQMLLSETGTYRILKLDLAKLSLVRTASGHTGVPTLAQAMQQGAATVLLDNLPGYPDNLTRGEGGRIWVGLTKPRSPVIDAAAKHPMLRSITLRLPRALWPVPKAYGHLIAFDDNGRVLADLQDPQGAYPETTAATEADGKLFVQSLHAHSVGWMAYPPK</sequence>
<organism evidence="5 6">
    <name type="scientific">Aquabacterium commune</name>
    <dbReference type="NCBI Taxonomy" id="70586"/>
    <lineage>
        <taxon>Bacteria</taxon>
        <taxon>Pseudomonadati</taxon>
        <taxon>Pseudomonadota</taxon>
        <taxon>Betaproteobacteria</taxon>
        <taxon>Burkholderiales</taxon>
        <taxon>Aquabacterium</taxon>
    </lineage>
</organism>
<dbReference type="AlphaFoldDB" id="A0A4R6RP22"/>
<dbReference type="RefSeq" id="WP_133606137.1">
    <property type="nucleotide sequence ID" value="NZ_SNXW01000001.1"/>
</dbReference>
<dbReference type="SUPFAM" id="SSF63829">
    <property type="entry name" value="Calcium-dependent phosphotriesterase"/>
    <property type="match status" value="1"/>
</dbReference>
<keyword evidence="6" id="KW-1185">Reference proteome</keyword>
<dbReference type="GO" id="GO:0016787">
    <property type="term" value="F:hydrolase activity"/>
    <property type="evidence" value="ECO:0007669"/>
    <property type="project" value="TreeGrafter"/>
</dbReference>
<reference evidence="5 6" key="1">
    <citation type="submission" date="2019-03" db="EMBL/GenBank/DDBJ databases">
        <title>Genomic Encyclopedia of Type Strains, Phase IV (KMG-IV): sequencing the most valuable type-strain genomes for metagenomic binning, comparative biology and taxonomic classification.</title>
        <authorList>
            <person name="Goeker M."/>
        </authorList>
    </citation>
    <scope>NUCLEOTIDE SEQUENCE [LARGE SCALE GENOMIC DNA]</scope>
    <source>
        <strain evidence="5 6">DSM 11901</strain>
    </source>
</reference>
<accession>A0A4R6RP22</accession>
<dbReference type="EMBL" id="SNXW01000001">
    <property type="protein sequence ID" value="TDP88499.1"/>
    <property type="molecule type" value="Genomic_DNA"/>
</dbReference>
<feature type="domain" description="Strictosidine synthase conserved region" evidence="4">
    <location>
        <begin position="174"/>
        <end position="262"/>
    </location>
</feature>
<dbReference type="OrthoDB" id="9775406at2"/>
<evidence type="ECO:0000256" key="3">
    <source>
        <dbReference type="ARBA" id="ARBA00023180"/>
    </source>
</evidence>
<evidence type="ECO:0000313" key="6">
    <source>
        <dbReference type="Proteomes" id="UP000294593"/>
    </source>
</evidence>
<evidence type="ECO:0000256" key="2">
    <source>
        <dbReference type="ARBA" id="ARBA00022553"/>
    </source>
</evidence>
<dbReference type="Pfam" id="PF20067">
    <property type="entry name" value="SSL_N"/>
    <property type="match status" value="1"/>
</dbReference>
<dbReference type="Proteomes" id="UP000294593">
    <property type="component" value="Unassembled WGS sequence"/>
</dbReference>
<dbReference type="InterPro" id="IPR018119">
    <property type="entry name" value="Strictosidine_synth_cons-reg"/>
</dbReference>
<keyword evidence="3" id="KW-0325">Glycoprotein</keyword>
<evidence type="ECO:0000256" key="1">
    <source>
        <dbReference type="ARBA" id="ARBA00009191"/>
    </source>
</evidence>
<gene>
    <name evidence="5" type="ORF">EV672_101651</name>
</gene>